<evidence type="ECO:0000256" key="6">
    <source>
        <dbReference type="SAM" id="MobiDB-lite"/>
    </source>
</evidence>
<dbReference type="EMBL" id="KV878587">
    <property type="protein sequence ID" value="OJJ57817.1"/>
    <property type="molecule type" value="Genomic_DNA"/>
</dbReference>
<keyword evidence="5" id="KW-0539">Nucleus</keyword>
<evidence type="ECO:0000256" key="4">
    <source>
        <dbReference type="ARBA" id="ARBA00023163"/>
    </source>
</evidence>
<sequence length="667" mass="73490">MELTWLADTPQSRRRTRALRACPSCQRKKKRCRHISPDASKATQPLTTSIINVSRNTEDHHSGNHATLARHADVRESHVNSPGIPRIERFVGDLNPEAAIREKVDAPDGAHLRDRVGLWINTPVLGSYKENSAEIFNTADTQAEHFQVASILHRRYSSALGACDRLPLSTLDHLVAIYFSRVNHILPLVDHESFTTSSANGVASVFLERAISLVAAKDKAAGPHLHLIPGGPLMTVRKFCSELYSGLVCAMDAGLEQDRVTRIRILALMSLHFEGHEGAEAASMHLCQAIHQAQTAGLHLERPNRLPVDSLTTLFWCLWTLDKMHASIGGRPVLLGDGDIGIKKHDAAARHPKSAFDVWLALSELLSKVISFYRPSADDTTGWETDYPSFEDIMGDHIQEDVDFATLGTLPMLCVIICVTIDLLQLGVLELYYHAISILSCRYRPFHRSGSSRPSYTRQGLGAVRINSLVASECVQDLPPLPVVPYAVSLSMGVSYQQFRSSKLITHFDRAKSSLETCCALLEELGVYWYSAEAMARLGRTALHQIDGTNFGHNQPIRESLLSGTANSSGESFKKNALNITNPGLSGASTASSIRPNESHQPSRNSSPTIVIPEQPAAPLVEEQHHDTDKQSGFADIDMLFGDFLDLSLPTNFWDPVFFPSEHSTDV</sequence>
<evidence type="ECO:0000259" key="7">
    <source>
        <dbReference type="SMART" id="SM00906"/>
    </source>
</evidence>
<dbReference type="Proteomes" id="UP000184356">
    <property type="component" value="Unassembled WGS sequence"/>
</dbReference>
<dbReference type="Pfam" id="PF04082">
    <property type="entry name" value="Fungal_trans"/>
    <property type="match status" value="1"/>
</dbReference>
<accession>A0A1L9TEF7</accession>
<keyword evidence="2" id="KW-0805">Transcription regulation</keyword>
<keyword evidence="9" id="KW-1185">Reference proteome</keyword>
<evidence type="ECO:0000256" key="3">
    <source>
        <dbReference type="ARBA" id="ARBA00023125"/>
    </source>
</evidence>
<evidence type="ECO:0000313" key="8">
    <source>
        <dbReference type="EMBL" id="OJJ57817.1"/>
    </source>
</evidence>
<dbReference type="GO" id="GO:0003677">
    <property type="term" value="F:DNA binding"/>
    <property type="evidence" value="ECO:0007669"/>
    <property type="project" value="UniProtKB-KW"/>
</dbReference>
<gene>
    <name evidence="8" type="ORF">ASPSYDRAFT_90018</name>
</gene>
<dbReference type="InterPro" id="IPR052073">
    <property type="entry name" value="Amide_Lactam_Regulators"/>
</dbReference>
<evidence type="ECO:0000256" key="1">
    <source>
        <dbReference type="ARBA" id="ARBA00022833"/>
    </source>
</evidence>
<feature type="region of interest" description="Disordered" evidence="6">
    <location>
        <begin position="585"/>
        <end position="611"/>
    </location>
</feature>
<dbReference type="VEuPathDB" id="FungiDB:ASPSYDRAFT_90018"/>
<dbReference type="PANTHER" id="PTHR47171">
    <property type="entry name" value="FARA-RELATED"/>
    <property type="match status" value="1"/>
</dbReference>
<feature type="compositionally biased region" description="Polar residues" evidence="6">
    <location>
        <begin position="585"/>
        <end position="609"/>
    </location>
</feature>
<organism evidence="8 9">
    <name type="scientific">Aspergillus sydowii CBS 593.65</name>
    <dbReference type="NCBI Taxonomy" id="1036612"/>
    <lineage>
        <taxon>Eukaryota</taxon>
        <taxon>Fungi</taxon>
        <taxon>Dikarya</taxon>
        <taxon>Ascomycota</taxon>
        <taxon>Pezizomycotina</taxon>
        <taxon>Eurotiomycetes</taxon>
        <taxon>Eurotiomycetidae</taxon>
        <taxon>Eurotiales</taxon>
        <taxon>Aspergillaceae</taxon>
        <taxon>Aspergillus</taxon>
        <taxon>Aspergillus subgen. Nidulantes</taxon>
    </lineage>
</organism>
<feature type="domain" description="Xylanolytic transcriptional activator regulatory" evidence="7">
    <location>
        <begin position="282"/>
        <end position="351"/>
    </location>
</feature>
<dbReference type="AlphaFoldDB" id="A0A1L9TEF7"/>
<name>A0A1L9TEF7_9EURO</name>
<dbReference type="SMART" id="SM00906">
    <property type="entry name" value="Fungal_trans"/>
    <property type="match status" value="1"/>
</dbReference>
<dbReference type="GO" id="GO:0006351">
    <property type="term" value="P:DNA-templated transcription"/>
    <property type="evidence" value="ECO:0007669"/>
    <property type="project" value="InterPro"/>
</dbReference>
<dbReference type="GO" id="GO:0008270">
    <property type="term" value="F:zinc ion binding"/>
    <property type="evidence" value="ECO:0007669"/>
    <property type="project" value="InterPro"/>
</dbReference>
<dbReference type="STRING" id="1036612.A0A1L9TEF7"/>
<reference evidence="9" key="1">
    <citation type="journal article" date="2017" name="Genome Biol.">
        <title>Comparative genomics reveals high biological diversity and specific adaptations in the industrially and medically important fungal genus Aspergillus.</title>
        <authorList>
            <person name="de Vries R.P."/>
            <person name="Riley R."/>
            <person name="Wiebenga A."/>
            <person name="Aguilar-Osorio G."/>
            <person name="Amillis S."/>
            <person name="Uchima C.A."/>
            <person name="Anderluh G."/>
            <person name="Asadollahi M."/>
            <person name="Askin M."/>
            <person name="Barry K."/>
            <person name="Battaglia E."/>
            <person name="Bayram O."/>
            <person name="Benocci T."/>
            <person name="Braus-Stromeyer S.A."/>
            <person name="Caldana C."/>
            <person name="Canovas D."/>
            <person name="Cerqueira G.C."/>
            <person name="Chen F."/>
            <person name="Chen W."/>
            <person name="Choi C."/>
            <person name="Clum A."/>
            <person name="Dos Santos R.A."/>
            <person name="Damasio A.R."/>
            <person name="Diallinas G."/>
            <person name="Emri T."/>
            <person name="Fekete E."/>
            <person name="Flipphi M."/>
            <person name="Freyberg S."/>
            <person name="Gallo A."/>
            <person name="Gournas C."/>
            <person name="Habgood R."/>
            <person name="Hainaut M."/>
            <person name="Harispe M.L."/>
            <person name="Henrissat B."/>
            <person name="Hilden K.S."/>
            <person name="Hope R."/>
            <person name="Hossain A."/>
            <person name="Karabika E."/>
            <person name="Karaffa L."/>
            <person name="Karanyi Z."/>
            <person name="Krasevec N."/>
            <person name="Kuo A."/>
            <person name="Kusch H."/>
            <person name="LaButti K."/>
            <person name="Lagendijk E.L."/>
            <person name="Lapidus A."/>
            <person name="Levasseur A."/>
            <person name="Lindquist E."/>
            <person name="Lipzen A."/>
            <person name="Logrieco A.F."/>
            <person name="MacCabe A."/>
            <person name="Maekelae M.R."/>
            <person name="Malavazi I."/>
            <person name="Melin P."/>
            <person name="Meyer V."/>
            <person name="Mielnichuk N."/>
            <person name="Miskei M."/>
            <person name="Molnar A.P."/>
            <person name="Mule G."/>
            <person name="Ngan C.Y."/>
            <person name="Orejas M."/>
            <person name="Orosz E."/>
            <person name="Ouedraogo J.P."/>
            <person name="Overkamp K.M."/>
            <person name="Park H.-S."/>
            <person name="Perrone G."/>
            <person name="Piumi F."/>
            <person name="Punt P.J."/>
            <person name="Ram A.F."/>
            <person name="Ramon A."/>
            <person name="Rauscher S."/>
            <person name="Record E."/>
            <person name="Riano-Pachon D.M."/>
            <person name="Robert V."/>
            <person name="Roehrig J."/>
            <person name="Ruller R."/>
            <person name="Salamov A."/>
            <person name="Salih N.S."/>
            <person name="Samson R.A."/>
            <person name="Sandor E."/>
            <person name="Sanguinetti M."/>
            <person name="Schuetze T."/>
            <person name="Sepcic K."/>
            <person name="Shelest E."/>
            <person name="Sherlock G."/>
            <person name="Sophianopoulou V."/>
            <person name="Squina F.M."/>
            <person name="Sun H."/>
            <person name="Susca A."/>
            <person name="Todd R.B."/>
            <person name="Tsang A."/>
            <person name="Unkles S.E."/>
            <person name="van de Wiele N."/>
            <person name="van Rossen-Uffink D."/>
            <person name="Oliveira J.V."/>
            <person name="Vesth T.C."/>
            <person name="Visser J."/>
            <person name="Yu J.-H."/>
            <person name="Zhou M."/>
            <person name="Andersen M.R."/>
            <person name="Archer D.B."/>
            <person name="Baker S.E."/>
            <person name="Benoit I."/>
            <person name="Brakhage A.A."/>
            <person name="Braus G.H."/>
            <person name="Fischer R."/>
            <person name="Frisvad J.C."/>
            <person name="Goldman G.H."/>
            <person name="Houbraken J."/>
            <person name="Oakley B."/>
            <person name="Pocsi I."/>
            <person name="Scazzocchio C."/>
            <person name="Seiboth B."/>
            <person name="vanKuyk P.A."/>
            <person name="Wortman J."/>
            <person name="Dyer P.S."/>
            <person name="Grigoriev I.V."/>
        </authorList>
    </citation>
    <scope>NUCLEOTIDE SEQUENCE [LARGE SCALE GENOMIC DNA]</scope>
    <source>
        <strain evidence="9">CBS 593.65</strain>
    </source>
</reference>
<evidence type="ECO:0000256" key="2">
    <source>
        <dbReference type="ARBA" id="ARBA00023015"/>
    </source>
</evidence>
<keyword evidence="3" id="KW-0238">DNA-binding</keyword>
<evidence type="ECO:0000313" key="9">
    <source>
        <dbReference type="Proteomes" id="UP000184356"/>
    </source>
</evidence>
<protein>
    <recommendedName>
        <fullName evidence="7">Xylanolytic transcriptional activator regulatory domain-containing protein</fullName>
    </recommendedName>
</protein>
<keyword evidence="4" id="KW-0804">Transcription</keyword>
<dbReference type="InterPro" id="IPR007219">
    <property type="entry name" value="XnlR_reg_dom"/>
</dbReference>
<evidence type="ECO:0000256" key="5">
    <source>
        <dbReference type="ARBA" id="ARBA00023242"/>
    </source>
</evidence>
<dbReference type="CDD" id="cd12148">
    <property type="entry name" value="fungal_TF_MHR"/>
    <property type="match status" value="1"/>
</dbReference>
<dbReference type="OrthoDB" id="10031947at2759"/>
<dbReference type="GeneID" id="63768333"/>
<proteinExistence type="predicted"/>
<dbReference type="RefSeq" id="XP_040701623.1">
    <property type="nucleotide sequence ID" value="XM_040852260.1"/>
</dbReference>
<dbReference type="PANTHER" id="PTHR47171:SF6">
    <property type="entry name" value="SPECIFIC TRANSCRIPTION FACTOR, PUTATIVE (AFU_ORTHOLOGUE AFUA_2G06130)-RELATED"/>
    <property type="match status" value="1"/>
</dbReference>
<keyword evidence="1" id="KW-0862">Zinc</keyword>